<evidence type="ECO:0000256" key="1">
    <source>
        <dbReference type="ARBA" id="ARBA00022679"/>
    </source>
</evidence>
<feature type="domain" description="Sulfotransferase" evidence="3">
    <location>
        <begin position="5"/>
        <end position="227"/>
    </location>
</feature>
<organism evidence="4">
    <name type="scientific">Symploca sp. SIO1C4</name>
    <dbReference type="NCBI Taxonomy" id="2607765"/>
    <lineage>
        <taxon>Bacteria</taxon>
        <taxon>Bacillati</taxon>
        <taxon>Cyanobacteriota</taxon>
        <taxon>Cyanophyceae</taxon>
        <taxon>Coleofasciculales</taxon>
        <taxon>Coleofasciculaceae</taxon>
        <taxon>Symploca</taxon>
    </lineage>
</organism>
<name>A0A6B3N0Y1_9CYAN</name>
<dbReference type="SUPFAM" id="SSF52540">
    <property type="entry name" value="P-loop containing nucleoside triphosphate hydrolases"/>
    <property type="match status" value="1"/>
</dbReference>
<reference evidence="4" key="1">
    <citation type="submission" date="2019-11" db="EMBL/GenBank/DDBJ databases">
        <title>Genomic insights into an expanded diversity of filamentous marine cyanobacteria reveals the extraordinary biosynthetic potential of Moorea and Okeania.</title>
        <authorList>
            <person name="Ferreira Leao T."/>
            <person name="Wang M."/>
            <person name="Moss N."/>
            <person name="Da Silva R."/>
            <person name="Sanders J."/>
            <person name="Nurk S."/>
            <person name="Gurevich A."/>
            <person name="Humphrey G."/>
            <person name="Reher R."/>
            <person name="Zhu Q."/>
            <person name="Belda-Ferre P."/>
            <person name="Glukhov E."/>
            <person name="Rex R."/>
            <person name="Dorrestein P.C."/>
            <person name="Knight R."/>
            <person name="Pevzner P."/>
            <person name="Gerwick W.H."/>
            <person name="Gerwick L."/>
        </authorList>
    </citation>
    <scope>NUCLEOTIDE SEQUENCE</scope>
    <source>
        <strain evidence="4">SIO1C4</strain>
    </source>
</reference>
<evidence type="ECO:0000256" key="2">
    <source>
        <dbReference type="ARBA" id="ARBA00023180"/>
    </source>
</evidence>
<gene>
    <name evidence="4" type="ORF">F6J89_03695</name>
</gene>
<dbReference type="InterPro" id="IPR000863">
    <property type="entry name" value="Sulfotransferase_dom"/>
</dbReference>
<accession>A0A6B3N0Y1</accession>
<sequence>MIMPNFLIIGAQKAGTTSLYHYLDQHPQIYMSPEKEPGFFDFEGEKINFCGPGDQDVYSHVSTNIEAYSRLFKDAANKIAIGEATTWYLYSQKAPECIKHYIPDVKLIVILRNPVDRAYSSFMHAIRDSREPLSDFTQALLEEEVRIKNNWEYLWRYQDMGFYSVQLKRYFEKFDHSQIKIYLYEDLNTNPKELLRDIFRFLGVDETHIPEVFTRLNISGPRKNKTLDAFLRDKNPVKNFLKPFFPVGVRKRVANYLRTNNFVKSQCPLDVRRELIEVFRKDIFELQNLIQRDLSPWLEV</sequence>
<protein>
    <submittedName>
        <fullName evidence="4">Sulfotransferase</fullName>
    </submittedName>
</protein>
<dbReference type="InterPro" id="IPR037359">
    <property type="entry name" value="NST/OST"/>
</dbReference>
<dbReference type="AlphaFoldDB" id="A0A6B3N0Y1"/>
<evidence type="ECO:0000313" key="4">
    <source>
        <dbReference type="EMBL" id="NER26739.1"/>
    </source>
</evidence>
<dbReference type="InterPro" id="IPR027417">
    <property type="entry name" value="P-loop_NTPase"/>
</dbReference>
<comment type="caution">
    <text evidence="4">The sequence shown here is derived from an EMBL/GenBank/DDBJ whole genome shotgun (WGS) entry which is preliminary data.</text>
</comment>
<dbReference type="PANTHER" id="PTHR10605:SF56">
    <property type="entry name" value="BIFUNCTIONAL HEPARAN SULFATE N-DEACETYLASE_N-SULFOTRANSFERASE"/>
    <property type="match status" value="1"/>
</dbReference>
<dbReference type="GO" id="GO:0008146">
    <property type="term" value="F:sulfotransferase activity"/>
    <property type="evidence" value="ECO:0007669"/>
    <property type="project" value="InterPro"/>
</dbReference>
<keyword evidence="2" id="KW-0325">Glycoprotein</keyword>
<dbReference type="PANTHER" id="PTHR10605">
    <property type="entry name" value="HEPARAN SULFATE SULFOTRANSFERASE"/>
    <property type="match status" value="1"/>
</dbReference>
<dbReference type="EMBL" id="JAAHFQ010000046">
    <property type="protein sequence ID" value="NER26739.1"/>
    <property type="molecule type" value="Genomic_DNA"/>
</dbReference>
<dbReference type="Pfam" id="PF00685">
    <property type="entry name" value="Sulfotransfer_1"/>
    <property type="match status" value="1"/>
</dbReference>
<dbReference type="Gene3D" id="3.40.50.300">
    <property type="entry name" value="P-loop containing nucleotide triphosphate hydrolases"/>
    <property type="match status" value="1"/>
</dbReference>
<keyword evidence="1 4" id="KW-0808">Transferase</keyword>
<evidence type="ECO:0000259" key="3">
    <source>
        <dbReference type="Pfam" id="PF00685"/>
    </source>
</evidence>
<proteinExistence type="predicted"/>